<dbReference type="Pfam" id="PF19064">
    <property type="entry name" value="DUF5760"/>
    <property type="match status" value="1"/>
</dbReference>
<dbReference type="AlphaFoldDB" id="A0A6C0HMU0"/>
<dbReference type="InterPro" id="IPR043918">
    <property type="entry name" value="DUF5760"/>
</dbReference>
<accession>A0A6C0HMU0</accession>
<protein>
    <submittedName>
        <fullName evidence="2">Uncharacterized protein</fullName>
    </submittedName>
</protein>
<organism evidence="2">
    <name type="scientific">viral metagenome</name>
    <dbReference type="NCBI Taxonomy" id="1070528"/>
    <lineage>
        <taxon>unclassified sequences</taxon>
        <taxon>metagenomes</taxon>
        <taxon>organismal metagenomes</taxon>
    </lineage>
</organism>
<sequence>MTEKNALADKIRHWLEYDKKITELQKQMRELKKNKKLVSDDLSTLMKEREVDTVSITNVGQISYQKKEVKKGINKKYLIEILGQYYKNPTQAKEVSDYILENRETQTRENIKLKK</sequence>
<feature type="coiled-coil region" evidence="1">
    <location>
        <begin position="14"/>
        <end position="48"/>
    </location>
</feature>
<evidence type="ECO:0000256" key="1">
    <source>
        <dbReference type="SAM" id="Coils"/>
    </source>
</evidence>
<evidence type="ECO:0000313" key="2">
    <source>
        <dbReference type="EMBL" id="QHT81809.1"/>
    </source>
</evidence>
<dbReference type="EMBL" id="MN739993">
    <property type="protein sequence ID" value="QHT81809.1"/>
    <property type="molecule type" value="Genomic_DNA"/>
</dbReference>
<reference evidence="2" key="1">
    <citation type="journal article" date="2020" name="Nature">
        <title>Giant virus diversity and host interactions through global metagenomics.</title>
        <authorList>
            <person name="Schulz F."/>
            <person name="Roux S."/>
            <person name="Paez-Espino D."/>
            <person name="Jungbluth S."/>
            <person name="Walsh D.A."/>
            <person name="Denef V.J."/>
            <person name="McMahon K.D."/>
            <person name="Konstantinidis K.T."/>
            <person name="Eloe-Fadrosh E.A."/>
            <person name="Kyrpides N.C."/>
            <person name="Woyke T."/>
        </authorList>
    </citation>
    <scope>NUCLEOTIDE SEQUENCE</scope>
    <source>
        <strain evidence="2">GVMAG-M-3300023184-160</strain>
    </source>
</reference>
<name>A0A6C0HMU0_9ZZZZ</name>
<proteinExistence type="predicted"/>
<keyword evidence="1" id="KW-0175">Coiled coil</keyword>